<keyword evidence="4" id="KW-1185">Reference proteome</keyword>
<evidence type="ECO:0000313" key="3">
    <source>
        <dbReference type="EMBL" id="KMQ98289.1"/>
    </source>
</evidence>
<keyword evidence="2" id="KW-0472">Membrane</keyword>
<dbReference type="InterPro" id="IPR029201">
    <property type="entry name" value="Jiraiya"/>
</dbReference>
<keyword evidence="2" id="KW-1133">Transmembrane helix</keyword>
<dbReference type="OrthoDB" id="10056560at2759"/>
<protein>
    <submittedName>
        <fullName evidence="3">Uncharacterized protein</fullName>
    </submittedName>
</protein>
<sequence length="350" mass="37683">MLKHILTGQPSSTGSRHHHNDYQTSSGSLHGGHHHHHLHNNSLHQEQQQQQQQQQQLQSQQHHHHHHYTGGAGTTRGHRGNNGSGIDVYDSVVQRSSTSNAHQSATTPSSTHRHPLNHSQLSVNNLSQRLNHSHALNVSTLSTSKHSVNSVSPVGGANGNNHGANINNNNNHNNHNASVASQLGHTVISQTSVLHQDRPKVNGGLDISRLSRLPSQTTPSPAPAAPALPVVAGQIGPTVIPLNASWSSSLSRNLHRNDEAGVKEMLTSLGLLCLVSLLLALLSVIFLLKISPLTVTSNSLISPEEFVIVYEVTLALCALALSLNLCCLLVCAIQFLFAVKLVKTSYQGHR</sequence>
<organism evidence="3 4">
    <name type="scientific">Lasius niger</name>
    <name type="common">Black garden ant</name>
    <dbReference type="NCBI Taxonomy" id="67767"/>
    <lineage>
        <taxon>Eukaryota</taxon>
        <taxon>Metazoa</taxon>
        <taxon>Ecdysozoa</taxon>
        <taxon>Arthropoda</taxon>
        <taxon>Hexapoda</taxon>
        <taxon>Insecta</taxon>
        <taxon>Pterygota</taxon>
        <taxon>Neoptera</taxon>
        <taxon>Endopterygota</taxon>
        <taxon>Hymenoptera</taxon>
        <taxon>Apocrita</taxon>
        <taxon>Aculeata</taxon>
        <taxon>Formicoidea</taxon>
        <taxon>Formicidae</taxon>
        <taxon>Formicinae</taxon>
        <taxon>Lasius</taxon>
        <taxon>Lasius</taxon>
    </lineage>
</organism>
<dbReference type="Pfam" id="PF15038">
    <property type="entry name" value="Jiraiya"/>
    <property type="match status" value="1"/>
</dbReference>
<comment type="caution">
    <text evidence="3">The sequence shown here is derived from an EMBL/GenBank/DDBJ whole genome shotgun (WGS) entry which is preliminary data.</text>
</comment>
<feature type="compositionally biased region" description="Low complexity" evidence="1">
    <location>
        <begin position="40"/>
        <end position="60"/>
    </location>
</feature>
<feature type="compositionally biased region" description="Polar residues" evidence="1">
    <location>
        <begin position="93"/>
        <end position="110"/>
    </location>
</feature>
<evidence type="ECO:0000256" key="2">
    <source>
        <dbReference type="SAM" id="Phobius"/>
    </source>
</evidence>
<dbReference type="PANTHER" id="PTHR39947:SF1">
    <property type="entry name" value="IP19862P"/>
    <property type="match status" value="1"/>
</dbReference>
<feature type="region of interest" description="Disordered" evidence="1">
    <location>
        <begin position="141"/>
        <end position="177"/>
    </location>
</feature>
<feature type="compositionally biased region" description="Polar residues" evidence="1">
    <location>
        <begin position="141"/>
        <end position="152"/>
    </location>
</feature>
<feature type="region of interest" description="Disordered" evidence="1">
    <location>
        <begin position="192"/>
        <end position="224"/>
    </location>
</feature>
<name>A0A0J7L6Y4_LASNI</name>
<dbReference type="PaxDb" id="67767-A0A0J7L6Y4"/>
<dbReference type="AlphaFoldDB" id="A0A0J7L6Y4"/>
<feature type="transmembrane region" description="Helical" evidence="2">
    <location>
        <begin position="266"/>
        <end position="288"/>
    </location>
</feature>
<dbReference type="Proteomes" id="UP000036403">
    <property type="component" value="Unassembled WGS sequence"/>
</dbReference>
<dbReference type="PANTHER" id="PTHR39947">
    <property type="entry name" value="IP19862P"/>
    <property type="match status" value="1"/>
</dbReference>
<dbReference type="STRING" id="67767.A0A0J7L6Y4"/>
<evidence type="ECO:0000313" key="4">
    <source>
        <dbReference type="Proteomes" id="UP000036403"/>
    </source>
</evidence>
<gene>
    <name evidence="3" type="ORF">RF55_1350</name>
</gene>
<reference evidence="3 4" key="1">
    <citation type="submission" date="2015-04" db="EMBL/GenBank/DDBJ databases">
        <title>Lasius niger genome sequencing.</title>
        <authorList>
            <person name="Konorov E.A."/>
            <person name="Nikitin M.A."/>
            <person name="Kirill M.V."/>
            <person name="Chang P."/>
        </authorList>
    </citation>
    <scope>NUCLEOTIDE SEQUENCE [LARGE SCALE GENOMIC DNA]</scope>
    <source>
        <tissue evidence="3">Whole</tissue>
    </source>
</reference>
<feature type="region of interest" description="Disordered" evidence="1">
    <location>
        <begin position="1"/>
        <end position="117"/>
    </location>
</feature>
<dbReference type="EMBL" id="LBMM01000458">
    <property type="protein sequence ID" value="KMQ98289.1"/>
    <property type="molecule type" value="Genomic_DNA"/>
</dbReference>
<keyword evidence="2" id="KW-0812">Transmembrane</keyword>
<accession>A0A0J7L6Y4</accession>
<feature type="transmembrane region" description="Helical" evidence="2">
    <location>
        <begin position="308"/>
        <end position="337"/>
    </location>
</feature>
<proteinExistence type="predicted"/>
<evidence type="ECO:0000256" key="1">
    <source>
        <dbReference type="SAM" id="MobiDB-lite"/>
    </source>
</evidence>
<feature type="compositionally biased region" description="Low complexity" evidence="1">
    <location>
        <begin position="159"/>
        <end position="177"/>
    </location>
</feature>